<dbReference type="GO" id="GO:0003729">
    <property type="term" value="F:mRNA binding"/>
    <property type="evidence" value="ECO:0000318"/>
    <property type="project" value="GO_Central"/>
</dbReference>
<dbReference type="AlphaFoldDB" id="A0A059BVA2"/>
<dbReference type="FunCoup" id="A0A059BVA2">
    <property type="interactions" value="927"/>
</dbReference>
<dbReference type="GO" id="GO:0005737">
    <property type="term" value="C:cytoplasm"/>
    <property type="evidence" value="ECO:0000318"/>
    <property type="project" value="GO_Central"/>
</dbReference>
<protein>
    <submittedName>
        <fullName evidence="2">Uncharacterized protein</fullName>
    </submittedName>
</protein>
<sequence length="327" mass="36964">MRLLKTLSFLRRQNPRPHLLHSTLRKPLLAHPQCGFATAPPASKSPTRSHAGRNLSDGKKPLDVFFKEAVGLSPETDERGVESESEGARSELSARLKRLEEEVRVLESRGDGAKSDVAVPEREQRVPASLYDLYVDGKREKAKRPPADALVIKELSPDAEAFLAHLLEEGYFREANFLNKDGKWDASRFEDSYSRDFVKYAAEKFGKDHQEIAKWLSGSDLKKIALFGCPSTAKKSVFAAKRLRSFFSIQEDNVCRECVLRESCKFVNQNVWNSETNNLRLDTVMKVITLYALELVPSQLKITEELKVSVSRVLRDILKLSQTTSQI</sequence>
<feature type="compositionally biased region" description="Basic and acidic residues" evidence="1">
    <location>
        <begin position="76"/>
        <end position="92"/>
    </location>
</feature>
<feature type="region of interest" description="Disordered" evidence="1">
    <location>
        <begin position="33"/>
        <end position="59"/>
    </location>
</feature>
<dbReference type="Gramene" id="KCW69909">
    <property type="protein sequence ID" value="KCW69909"/>
    <property type="gene ID" value="EUGRSUZ_F03237"/>
</dbReference>
<proteinExistence type="predicted"/>
<evidence type="ECO:0000313" key="2">
    <source>
        <dbReference type="EMBL" id="KCW69909.1"/>
    </source>
</evidence>
<organism evidence="2">
    <name type="scientific">Eucalyptus grandis</name>
    <name type="common">Flooded gum</name>
    <dbReference type="NCBI Taxonomy" id="71139"/>
    <lineage>
        <taxon>Eukaryota</taxon>
        <taxon>Viridiplantae</taxon>
        <taxon>Streptophyta</taxon>
        <taxon>Embryophyta</taxon>
        <taxon>Tracheophyta</taxon>
        <taxon>Spermatophyta</taxon>
        <taxon>Magnoliopsida</taxon>
        <taxon>eudicotyledons</taxon>
        <taxon>Gunneridae</taxon>
        <taxon>Pentapetalae</taxon>
        <taxon>rosids</taxon>
        <taxon>malvids</taxon>
        <taxon>Myrtales</taxon>
        <taxon>Myrtaceae</taxon>
        <taxon>Myrtoideae</taxon>
        <taxon>Eucalypteae</taxon>
        <taxon>Eucalyptus</taxon>
    </lineage>
</organism>
<accession>A0A059BVA2</accession>
<name>A0A059BVA2_EUCGR</name>
<dbReference type="OMA" id="ARTFVKF"/>
<dbReference type="EMBL" id="KK198758">
    <property type="protein sequence ID" value="KCW69909.1"/>
    <property type="molecule type" value="Genomic_DNA"/>
</dbReference>
<reference evidence="2" key="1">
    <citation type="submission" date="2013-07" db="EMBL/GenBank/DDBJ databases">
        <title>The genome of Eucalyptus grandis.</title>
        <authorList>
            <person name="Schmutz J."/>
            <person name="Hayes R."/>
            <person name="Myburg A."/>
            <person name="Tuskan G."/>
            <person name="Grattapaglia D."/>
            <person name="Rokhsar D.S."/>
        </authorList>
    </citation>
    <scope>NUCLEOTIDE SEQUENCE</scope>
    <source>
        <tissue evidence="2">Leaf extractions</tissue>
    </source>
</reference>
<dbReference type="OrthoDB" id="974159at2759"/>
<dbReference type="Gramene" id="KCW69908">
    <property type="protein sequence ID" value="KCW69908"/>
    <property type="gene ID" value="EUGRSUZ_F03237"/>
</dbReference>
<dbReference type="KEGG" id="egr:104450072"/>
<evidence type="ECO:0000256" key="1">
    <source>
        <dbReference type="SAM" id="MobiDB-lite"/>
    </source>
</evidence>
<dbReference type="STRING" id="71139.A0A059BVA2"/>
<gene>
    <name evidence="2" type="ORF">EUGRSUZ_F03237</name>
</gene>
<feature type="region of interest" description="Disordered" evidence="1">
    <location>
        <begin position="73"/>
        <end position="92"/>
    </location>
</feature>
<dbReference type="eggNOG" id="ENOG502QTEE">
    <property type="taxonomic scope" value="Eukaryota"/>
</dbReference>
<dbReference type="EMBL" id="KK198758">
    <property type="protein sequence ID" value="KCW69908.1"/>
    <property type="molecule type" value="Genomic_DNA"/>
</dbReference>